<dbReference type="PANTHER" id="PTHR30055">
    <property type="entry name" value="HTH-TYPE TRANSCRIPTIONAL REGULATOR RUTR"/>
    <property type="match status" value="1"/>
</dbReference>
<dbReference type="RefSeq" id="WP_070320395.1">
    <property type="nucleotide sequence ID" value="NZ_JAUSVM010000001.1"/>
</dbReference>
<dbReference type="InterPro" id="IPR001647">
    <property type="entry name" value="HTH_TetR"/>
</dbReference>
<dbReference type="Gene3D" id="1.10.357.10">
    <property type="entry name" value="Tetracycline Repressor, domain 2"/>
    <property type="match status" value="1"/>
</dbReference>
<accession>A0ABU0GLX0</accession>
<keyword evidence="2 4" id="KW-0238">DNA-binding</keyword>
<evidence type="ECO:0000256" key="2">
    <source>
        <dbReference type="ARBA" id="ARBA00023125"/>
    </source>
</evidence>
<dbReference type="PANTHER" id="PTHR30055:SF234">
    <property type="entry name" value="HTH-TYPE TRANSCRIPTIONAL REGULATOR BETI"/>
    <property type="match status" value="1"/>
</dbReference>
<protein>
    <submittedName>
        <fullName evidence="6">AcrR family transcriptional regulator</fullName>
    </submittedName>
</protein>
<evidence type="ECO:0000313" key="6">
    <source>
        <dbReference type="EMBL" id="MDQ0425587.1"/>
    </source>
</evidence>
<proteinExistence type="predicted"/>
<dbReference type="Proteomes" id="UP001240250">
    <property type="component" value="Unassembled WGS sequence"/>
</dbReference>
<keyword evidence="7" id="KW-1185">Reference proteome</keyword>
<evidence type="ECO:0000256" key="4">
    <source>
        <dbReference type="PROSITE-ProRule" id="PRU00335"/>
    </source>
</evidence>
<feature type="domain" description="HTH tetR-type" evidence="5">
    <location>
        <begin position="75"/>
        <end position="135"/>
    </location>
</feature>
<comment type="caution">
    <text evidence="6">The sequence shown here is derived from an EMBL/GenBank/DDBJ whole genome shotgun (WGS) entry which is preliminary data.</text>
</comment>
<evidence type="ECO:0000313" key="7">
    <source>
        <dbReference type="Proteomes" id="UP001240250"/>
    </source>
</evidence>
<dbReference type="InterPro" id="IPR050109">
    <property type="entry name" value="HTH-type_TetR-like_transc_reg"/>
</dbReference>
<organism evidence="6 7">
    <name type="scientific">Cellulomonas iranensis</name>
    <dbReference type="NCBI Taxonomy" id="76862"/>
    <lineage>
        <taxon>Bacteria</taxon>
        <taxon>Bacillati</taxon>
        <taxon>Actinomycetota</taxon>
        <taxon>Actinomycetes</taxon>
        <taxon>Micrococcales</taxon>
        <taxon>Cellulomonadaceae</taxon>
        <taxon>Cellulomonas</taxon>
    </lineage>
</organism>
<evidence type="ECO:0000256" key="3">
    <source>
        <dbReference type="ARBA" id="ARBA00023163"/>
    </source>
</evidence>
<keyword evidence="1" id="KW-0805">Transcription regulation</keyword>
<dbReference type="Pfam" id="PF00440">
    <property type="entry name" value="TetR_N"/>
    <property type="match status" value="1"/>
</dbReference>
<feature type="DNA-binding region" description="H-T-H motif" evidence="4">
    <location>
        <begin position="98"/>
        <end position="117"/>
    </location>
</feature>
<reference evidence="6 7" key="1">
    <citation type="submission" date="2023-07" db="EMBL/GenBank/DDBJ databases">
        <title>Sequencing the genomes of 1000 actinobacteria strains.</title>
        <authorList>
            <person name="Klenk H.-P."/>
        </authorList>
    </citation>
    <scope>NUCLEOTIDE SEQUENCE [LARGE SCALE GENOMIC DNA]</scope>
    <source>
        <strain evidence="6 7">DSM 14785</strain>
    </source>
</reference>
<keyword evidence="3" id="KW-0804">Transcription</keyword>
<gene>
    <name evidence="6" type="ORF">JO380_001968</name>
</gene>
<dbReference type="InterPro" id="IPR009057">
    <property type="entry name" value="Homeodomain-like_sf"/>
</dbReference>
<name>A0ABU0GLX0_9CELL</name>
<dbReference type="PROSITE" id="PS50977">
    <property type="entry name" value="HTH_TETR_2"/>
    <property type="match status" value="1"/>
</dbReference>
<evidence type="ECO:0000259" key="5">
    <source>
        <dbReference type="PROSITE" id="PS50977"/>
    </source>
</evidence>
<dbReference type="PRINTS" id="PR00455">
    <property type="entry name" value="HTHTETR"/>
</dbReference>
<evidence type="ECO:0000256" key="1">
    <source>
        <dbReference type="ARBA" id="ARBA00023015"/>
    </source>
</evidence>
<dbReference type="EMBL" id="JAUSVM010000001">
    <property type="protein sequence ID" value="MDQ0425587.1"/>
    <property type="molecule type" value="Genomic_DNA"/>
</dbReference>
<dbReference type="SUPFAM" id="SSF46689">
    <property type="entry name" value="Homeodomain-like"/>
    <property type="match status" value="1"/>
</dbReference>
<sequence>MADDRDTLKAASRALADAAAQLTRALGTQARQHLPEVGEVIAQGLREAALELADVSESMDKKSGKGEARRRSKVDRTRADLLDAAARVFSAKGFEGASVDDVATEAGYTKGAVYAHFGSKRDLFLAVARSVLDAESAGEHRLPGVTTDGVDVAALEAALAASAQDPRLLLSIELLAYVMRHPGTSEELEVVYARAFDALASHVADVRRAREARAGHDVVPGVTEHDRDTTLGVVAVLNVAPFGVRLLGEPYAGPAAGARVIARLLEG</sequence>